<dbReference type="InterPro" id="IPR039420">
    <property type="entry name" value="WalR-like"/>
</dbReference>
<dbReference type="SUPFAM" id="SSF46894">
    <property type="entry name" value="C-terminal effector domain of the bipartite response regulators"/>
    <property type="match status" value="1"/>
</dbReference>
<dbReference type="InterPro" id="IPR058245">
    <property type="entry name" value="NreC/VraR/RcsB-like_REC"/>
</dbReference>
<dbReference type="InterPro" id="IPR001789">
    <property type="entry name" value="Sig_transdc_resp-reg_receiver"/>
</dbReference>
<gene>
    <name evidence="6" type="ORF">COB20_04335</name>
</gene>
<feature type="domain" description="HTH luxR-type" evidence="4">
    <location>
        <begin position="156"/>
        <end position="221"/>
    </location>
</feature>
<proteinExistence type="predicted"/>
<evidence type="ECO:0000256" key="3">
    <source>
        <dbReference type="PROSITE-ProRule" id="PRU00169"/>
    </source>
</evidence>
<feature type="domain" description="Response regulatory" evidence="5">
    <location>
        <begin position="11"/>
        <end position="127"/>
    </location>
</feature>
<dbReference type="SUPFAM" id="SSF52172">
    <property type="entry name" value="CheY-like"/>
    <property type="match status" value="1"/>
</dbReference>
<dbReference type="SMART" id="SM00448">
    <property type="entry name" value="REC"/>
    <property type="match status" value="1"/>
</dbReference>
<dbReference type="PRINTS" id="PR00038">
    <property type="entry name" value="HTHLUXR"/>
</dbReference>
<dbReference type="SMART" id="SM00421">
    <property type="entry name" value="HTH_LUXR"/>
    <property type="match status" value="1"/>
</dbReference>
<evidence type="ECO:0000256" key="2">
    <source>
        <dbReference type="ARBA" id="ARBA00023125"/>
    </source>
</evidence>
<dbReference type="InterPro" id="IPR016032">
    <property type="entry name" value="Sig_transdc_resp-reg_C-effctor"/>
</dbReference>
<sequence>MSASELPEIGSVLIVEDHHDAIEVLKTVAASAFNQPDIVTASTLSQGLEILKSRIFDMALLDLGLPDGSGIELVKYIGAHHPGSLIVVTTIFDDEEHLFDALRSGACGYLLKGHSPDELQNYLVDAVSGRPALSPKIAQSMLGFFRQSGAAIDSNQFEPSEPLTKRETEILVLIAKGCGVREVSDLLEISPNTVSHHIKNLYSKLNIHNRAEATAAAVQLKIFIPN</sequence>
<evidence type="ECO:0000259" key="4">
    <source>
        <dbReference type="PROSITE" id="PS50043"/>
    </source>
</evidence>
<evidence type="ECO:0000256" key="1">
    <source>
        <dbReference type="ARBA" id="ARBA00022553"/>
    </source>
</evidence>
<evidence type="ECO:0000313" key="6">
    <source>
        <dbReference type="EMBL" id="PCI79693.1"/>
    </source>
</evidence>
<comment type="caution">
    <text evidence="6">The sequence shown here is derived from an EMBL/GenBank/DDBJ whole genome shotgun (WGS) entry which is preliminary data.</text>
</comment>
<evidence type="ECO:0000313" key="7">
    <source>
        <dbReference type="Proteomes" id="UP000218767"/>
    </source>
</evidence>
<feature type="modified residue" description="4-aspartylphosphate" evidence="3">
    <location>
        <position position="62"/>
    </location>
</feature>
<evidence type="ECO:0000259" key="5">
    <source>
        <dbReference type="PROSITE" id="PS50110"/>
    </source>
</evidence>
<dbReference type="PANTHER" id="PTHR43214:SF43">
    <property type="entry name" value="TWO-COMPONENT RESPONSE REGULATOR"/>
    <property type="match status" value="1"/>
</dbReference>
<accession>A0A2A4XAR1</accession>
<dbReference type="AlphaFoldDB" id="A0A2A4XAR1"/>
<dbReference type="PROSITE" id="PS50110">
    <property type="entry name" value="RESPONSE_REGULATORY"/>
    <property type="match status" value="1"/>
</dbReference>
<dbReference type="CDD" id="cd17535">
    <property type="entry name" value="REC_NarL-like"/>
    <property type="match status" value="1"/>
</dbReference>
<protein>
    <submittedName>
        <fullName evidence="6">DNA-binding response regulator</fullName>
    </submittedName>
</protein>
<dbReference type="InterPro" id="IPR036388">
    <property type="entry name" value="WH-like_DNA-bd_sf"/>
</dbReference>
<organism evidence="6 7">
    <name type="scientific">SAR86 cluster bacterium</name>
    <dbReference type="NCBI Taxonomy" id="2030880"/>
    <lineage>
        <taxon>Bacteria</taxon>
        <taxon>Pseudomonadati</taxon>
        <taxon>Pseudomonadota</taxon>
        <taxon>Gammaproteobacteria</taxon>
        <taxon>SAR86 cluster</taxon>
    </lineage>
</organism>
<dbReference type="PANTHER" id="PTHR43214">
    <property type="entry name" value="TWO-COMPONENT RESPONSE REGULATOR"/>
    <property type="match status" value="1"/>
</dbReference>
<dbReference type="Pfam" id="PF00196">
    <property type="entry name" value="GerE"/>
    <property type="match status" value="1"/>
</dbReference>
<dbReference type="GO" id="GO:0003677">
    <property type="term" value="F:DNA binding"/>
    <property type="evidence" value="ECO:0007669"/>
    <property type="project" value="UniProtKB-KW"/>
</dbReference>
<keyword evidence="2 6" id="KW-0238">DNA-binding</keyword>
<dbReference type="GO" id="GO:0006355">
    <property type="term" value="P:regulation of DNA-templated transcription"/>
    <property type="evidence" value="ECO:0007669"/>
    <property type="project" value="InterPro"/>
</dbReference>
<dbReference type="InterPro" id="IPR000792">
    <property type="entry name" value="Tscrpt_reg_LuxR_C"/>
</dbReference>
<dbReference type="GO" id="GO:0000160">
    <property type="term" value="P:phosphorelay signal transduction system"/>
    <property type="evidence" value="ECO:0007669"/>
    <property type="project" value="InterPro"/>
</dbReference>
<name>A0A2A4XAR1_9GAMM</name>
<dbReference type="EMBL" id="NVUL01000015">
    <property type="protein sequence ID" value="PCI79693.1"/>
    <property type="molecule type" value="Genomic_DNA"/>
</dbReference>
<dbReference type="Gene3D" id="1.10.10.10">
    <property type="entry name" value="Winged helix-like DNA-binding domain superfamily/Winged helix DNA-binding domain"/>
    <property type="match status" value="1"/>
</dbReference>
<dbReference type="PROSITE" id="PS50043">
    <property type="entry name" value="HTH_LUXR_2"/>
    <property type="match status" value="1"/>
</dbReference>
<dbReference type="Pfam" id="PF00072">
    <property type="entry name" value="Response_reg"/>
    <property type="match status" value="1"/>
</dbReference>
<dbReference type="PROSITE" id="PS00622">
    <property type="entry name" value="HTH_LUXR_1"/>
    <property type="match status" value="1"/>
</dbReference>
<dbReference type="Gene3D" id="3.40.50.2300">
    <property type="match status" value="1"/>
</dbReference>
<reference evidence="7" key="1">
    <citation type="submission" date="2017-08" db="EMBL/GenBank/DDBJ databases">
        <title>A dynamic microbial community with high functional redundancy inhabits the cold, oxic subseafloor aquifer.</title>
        <authorList>
            <person name="Tully B.J."/>
            <person name="Wheat C.G."/>
            <person name="Glazer B.T."/>
            <person name="Huber J.A."/>
        </authorList>
    </citation>
    <scope>NUCLEOTIDE SEQUENCE [LARGE SCALE GENOMIC DNA]</scope>
</reference>
<dbReference type="InterPro" id="IPR011006">
    <property type="entry name" value="CheY-like_superfamily"/>
</dbReference>
<keyword evidence="1 3" id="KW-0597">Phosphoprotein</keyword>
<dbReference type="CDD" id="cd06170">
    <property type="entry name" value="LuxR_C_like"/>
    <property type="match status" value="1"/>
</dbReference>
<dbReference type="Proteomes" id="UP000218767">
    <property type="component" value="Unassembled WGS sequence"/>
</dbReference>